<dbReference type="Gene3D" id="3.40.50.300">
    <property type="entry name" value="P-loop containing nucleotide triphosphate hydrolases"/>
    <property type="match status" value="1"/>
</dbReference>
<dbReference type="Pfam" id="PF13176">
    <property type="entry name" value="TPR_7"/>
    <property type="match status" value="1"/>
</dbReference>
<dbReference type="SMART" id="SM00028">
    <property type="entry name" value="TPR"/>
    <property type="match status" value="5"/>
</dbReference>
<evidence type="ECO:0000313" key="2">
    <source>
        <dbReference type="Proteomes" id="UP001055219"/>
    </source>
</evidence>
<reference evidence="1" key="2">
    <citation type="submission" date="2022-07" db="EMBL/GenBank/DDBJ databases">
        <authorList>
            <person name="Goncalves M.F.M."/>
            <person name="Hilario S."/>
            <person name="Van De Peer Y."/>
            <person name="Esteves A.C."/>
            <person name="Alves A."/>
        </authorList>
    </citation>
    <scope>NUCLEOTIDE SEQUENCE</scope>
    <source>
        <strain evidence="1">MUM 19.33</strain>
    </source>
</reference>
<dbReference type="Proteomes" id="UP001055219">
    <property type="component" value="Unassembled WGS sequence"/>
</dbReference>
<evidence type="ECO:0008006" key="3">
    <source>
        <dbReference type="Google" id="ProtNLM"/>
    </source>
</evidence>
<dbReference type="Pfam" id="PF13424">
    <property type="entry name" value="TPR_12"/>
    <property type="match status" value="1"/>
</dbReference>
<dbReference type="InterPro" id="IPR027417">
    <property type="entry name" value="P-loop_NTPase"/>
</dbReference>
<keyword evidence="2" id="KW-1185">Reference proteome</keyword>
<dbReference type="SUPFAM" id="SSF52540">
    <property type="entry name" value="P-loop containing nucleoside triphosphate hydrolases"/>
    <property type="match status" value="1"/>
</dbReference>
<dbReference type="PANTHER" id="PTHR46082">
    <property type="entry name" value="ATP/GTP-BINDING PROTEIN-RELATED"/>
    <property type="match status" value="1"/>
</dbReference>
<dbReference type="PANTHER" id="PTHR46082:SF11">
    <property type="entry name" value="AAA+ ATPASE DOMAIN-CONTAINING PROTEIN-RELATED"/>
    <property type="match status" value="1"/>
</dbReference>
<dbReference type="SUPFAM" id="SSF48452">
    <property type="entry name" value="TPR-like"/>
    <property type="match status" value="1"/>
</dbReference>
<comment type="caution">
    <text evidence="1">The sequence shown here is derived from an EMBL/GenBank/DDBJ whole genome shotgun (WGS) entry which is preliminary data.</text>
</comment>
<feature type="non-terminal residue" evidence="1">
    <location>
        <position position="1"/>
    </location>
</feature>
<proteinExistence type="predicted"/>
<dbReference type="InterPro" id="IPR053137">
    <property type="entry name" value="NLR-like"/>
</dbReference>
<gene>
    <name evidence="1" type="ORF">J7T54_005374</name>
</gene>
<accession>A0A9P9XU32</accession>
<dbReference type="AlphaFoldDB" id="A0A9P9XU32"/>
<dbReference type="SUPFAM" id="SSF53474">
    <property type="entry name" value="alpha/beta-Hydrolases"/>
    <property type="match status" value="1"/>
</dbReference>
<dbReference type="Gene3D" id="3.40.50.1820">
    <property type="entry name" value="alpha/beta hydrolase"/>
    <property type="match status" value="1"/>
</dbReference>
<dbReference type="InterPro" id="IPR029058">
    <property type="entry name" value="AB_hydrolase_fold"/>
</dbReference>
<sequence>MYDKTLRVRGVPVNWSVDDLSLFLSQHYSFTQTVTSLAREIDGRSQTGTILLHADSATLEERQDRHRGALRLPPSSDGSARPQYLTLDSDFLGITTLFVPAKEDHRVDIVAVSGLGGHAFGSFKERGGEHMWLRDALPFDLENDATGRPMARVMTYGYNSSVANSSSTQNLEDLGTSLRSSLLPLAASQKPRPIIFIAHSLGGLVVKEAGIPPQPSTLIGAAYGIVFFGVPHVGMDIKSLIAMAGDGPNRFLVESIGDHSSQVLSAQQRAFNTALGGEGSSEVFCFYETLKSPTAQKMTGPSAVLVTKSSATHGRSWENGPEHICAIARTHSDMVKFRPHDHDYNSACAVLQGLARRALERGGRDPASNVPFLVPYIENSEFIGRSNVLGKLKEQLGFGQPPRGAGVKRWLESTDSGRWLMVLDNADDAELFFNELAAPTAAASSDSKLSCFLPVCAHGAILVTTRNKKVGSWLAPGTPPIEVGQMSEQESVGLLRGSLRQADGEAELLRLSSRLEHLPLALAQAVAFIQENSISVTKYMQLLGESDQGLVELLSQEFRTIGRDSEAPQAVAVTWMLSFQQIERQNAFAGELLSLMSLLDRQAIPEELLSTYYEQRNASAKADERFESSTVQGIRNAIRLVPRKLYSRIRLFSRQGNPLEPPNSSAQRGQTGQVSREVELTKALGVLKGFCFVTEDKNGNFDLHRLVQLVTLSTVYPYGSFENRTLCSAYLPHAKAVLQLEIGKAKYEQRAQAFLLFCVASYLDFEGHWDEAEEFSSAAVEIERRALGKKHPDTLTSMGNLASTYRNQGRLGEAEGLEVQVMETRKTKLGADHPDTLTSMANLAWTFWKQGRWEEAEGLGVQVMETRKTKLGADHPDTLTSMGNLASTYRDQGRWEEAETLFMQVMETFKTKLGADHPDTLASMANLASTFWKQGQWEEAETLFVQVMETFKTKLGADHPDTLTSMANLASTYRDQGRWEEAETLFVQVMETRKTKLGADHPDTLTSMNNLAHTWQHMEMALEATQLMRECVRLSQ</sequence>
<dbReference type="OrthoDB" id="1658288at2759"/>
<dbReference type="EMBL" id="JAGIXG020000167">
    <property type="protein sequence ID" value="KAI6777588.1"/>
    <property type="molecule type" value="Genomic_DNA"/>
</dbReference>
<dbReference type="RefSeq" id="XP_051358444.1">
    <property type="nucleotide sequence ID" value="XM_051510678.1"/>
</dbReference>
<evidence type="ECO:0000313" key="1">
    <source>
        <dbReference type="EMBL" id="KAI6777588.1"/>
    </source>
</evidence>
<dbReference type="GeneID" id="75831858"/>
<organism evidence="1 2">
    <name type="scientific">Emericellopsis cladophorae</name>
    <dbReference type="NCBI Taxonomy" id="2686198"/>
    <lineage>
        <taxon>Eukaryota</taxon>
        <taxon>Fungi</taxon>
        <taxon>Dikarya</taxon>
        <taxon>Ascomycota</taxon>
        <taxon>Pezizomycotina</taxon>
        <taxon>Sordariomycetes</taxon>
        <taxon>Hypocreomycetidae</taxon>
        <taxon>Hypocreales</taxon>
        <taxon>Bionectriaceae</taxon>
        <taxon>Emericellopsis</taxon>
    </lineage>
</organism>
<dbReference type="InterPro" id="IPR011990">
    <property type="entry name" value="TPR-like_helical_dom_sf"/>
</dbReference>
<dbReference type="Gene3D" id="1.25.40.10">
    <property type="entry name" value="Tetratricopeptide repeat domain"/>
    <property type="match status" value="2"/>
</dbReference>
<dbReference type="InterPro" id="IPR019734">
    <property type="entry name" value="TPR_rpt"/>
</dbReference>
<protein>
    <recommendedName>
        <fullName evidence="3">DUF676 domain-containing protein</fullName>
    </recommendedName>
</protein>
<name>A0A9P9XU32_9HYPO</name>
<reference evidence="1" key="1">
    <citation type="journal article" date="2021" name="J Fungi (Basel)">
        <title>Genomic and Metabolomic Analyses of the Marine Fungus Emericellopsis cladophorae: Insights into Saltwater Adaptability Mechanisms and Its Biosynthetic Potential.</title>
        <authorList>
            <person name="Goncalves M.F.M."/>
            <person name="Hilario S."/>
            <person name="Van de Peer Y."/>
            <person name="Esteves A.C."/>
            <person name="Alves A."/>
        </authorList>
    </citation>
    <scope>NUCLEOTIDE SEQUENCE</scope>
    <source>
        <strain evidence="1">MUM 19.33</strain>
    </source>
</reference>
<dbReference type="Pfam" id="PF13374">
    <property type="entry name" value="TPR_10"/>
    <property type="match status" value="3"/>
</dbReference>